<dbReference type="AlphaFoldDB" id="A0A5C7BMH4"/>
<gene>
    <name evidence="1" type="ORF">FOT62_24640</name>
</gene>
<organism evidence="1 2">
    <name type="scientific">Serratia marcescens</name>
    <dbReference type="NCBI Taxonomy" id="615"/>
    <lineage>
        <taxon>Bacteria</taxon>
        <taxon>Pseudomonadati</taxon>
        <taxon>Pseudomonadota</taxon>
        <taxon>Gammaproteobacteria</taxon>
        <taxon>Enterobacterales</taxon>
        <taxon>Yersiniaceae</taxon>
        <taxon>Serratia</taxon>
    </lineage>
</organism>
<name>A0A5C7BMH4_SERMA</name>
<reference evidence="1 2" key="1">
    <citation type="submission" date="2019-07" db="EMBL/GenBank/DDBJ databases">
        <title>Serratia strains were isolated from fresh produce.</title>
        <authorList>
            <person name="Cho G.-S."/>
            <person name="Stein M."/>
            <person name="Lee W."/>
            <person name="Suh S.H."/>
            <person name="Franz C.M.A.P."/>
        </authorList>
    </citation>
    <scope>NUCLEOTIDE SEQUENCE [LARGE SCALE GENOMIC DNA]</scope>
    <source>
        <strain evidence="1 2">S16</strain>
    </source>
</reference>
<dbReference type="Proteomes" id="UP000321126">
    <property type="component" value="Unassembled WGS sequence"/>
</dbReference>
<protein>
    <submittedName>
        <fullName evidence="1">Uncharacterized protein</fullName>
    </submittedName>
</protein>
<dbReference type="Pfam" id="PF05666">
    <property type="entry name" value="YcgJ"/>
    <property type="match status" value="1"/>
</dbReference>
<comment type="caution">
    <text evidence="1">The sequence shown here is derived from an EMBL/GenBank/DDBJ whole genome shotgun (WGS) entry which is preliminary data.</text>
</comment>
<sequence>MRHVIARLSCRQGGPRHGRRVPLEMLGLLWLVCTGLTVTADVAAGLHRTAPVFFPVQGVVCDRDRGFCADAWGLSMAETGRYLGQAALMRLMDAHALDMPVDRMRFVLSNGVVCDSMARTCWRDAGRRTPDPAVTRALYGMPAQEAGDAPAA</sequence>
<dbReference type="EMBL" id="VOUQ01000031">
    <property type="protein sequence ID" value="TXE24597.1"/>
    <property type="molecule type" value="Genomic_DNA"/>
</dbReference>
<evidence type="ECO:0000313" key="1">
    <source>
        <dbReference type="EMBL" id="TXE24597.1"/>
    </source>
</evidence>
<proteinExistence type="predicted"/>
<accession>A0A5C7BMH4</accession>
<dbReference type="InterPro" id="IPR008617">
    <property type="entry name" value="Uncharacterised_YcgJ"/>
</dbReference>
<evidence type="ECO:0000313" key="2">
    <source>
        <dbReference type="Proteomes" id="UP000321126"/>
    </source>
</evidence>